<dbReference type="PANTHER" id="PTHR13798:SF11">
    <property type="entry name" value="RNA-BINDING PROTEIN 7-RELATED"/>
    <property type="match status" value="1"/>
</dbReference>
<comment type="caution">
    <text evidence="7">The sequence shown here is derived from an EMBL/GenBank/DDBJ whole genome shotgun (WGS) entry which is preliminary data.</text>
</comment>
<reference evidence="7 8" key="2">
    <citation type="journal article" date="2019" name="G3 (Bethesda)">
        <title>Hybrid Assembly of the Genome of the Entomopathogenic Nematode Steinernema carpocapsae Identifies the X-Chromosome.</title>
        <authorList>
            <person name="Serra L."/>
            <person name="Macchietto M."/>
            <person name="Macias-Munoz A."/>
            <person name="McGill C.J."/>
            <person name="Rodriguez I.M."/>
            <person name="Rodriguez B."/>
            <person name="Murad R."/>
            <person name="Mortazavi A."/>
        </authorList>
    </citation>
    <scope>NUCLEOTIDE SEQUENCE [LARGE SCALE GENOMIC DNA]</scope>
    <source>
        <strain evidence="7 8">ALL</strain>
    </source>
</reference>
<evidence type="ECO:0000313" key="7">
    <source>
        <dbReference type="EMBL" id="TMS34951.1"/>
    </source>
</evidence>
<dbReference type="InterPro" id="IPR035979">
    <property type="entry name" value="RBD_domain_sf"/>
</dbReference>
<dbReference type="AlphaFoldDB" id="A0A4U8UPS1"/>
<dbReference type="PANTHER" id="PTHR13798">
    <property type="entry name" value="RNA BINDING MOTIF RBM PROTEIN -RELATED"/>
    <property type="match status" value="1"/>
</dbReference>
<keyword evidence="8" id="KW-1185">Reference proteome</keyword>
<dbReference type="GO" id="GO:0003727">
    <property type="term" value="F:single-stranded RNA binding"/>
    <property type="evidence" value="ECO:0007669"/>
    <property type="project" value="TreeGrafter"/>
</dbReference>
<dbReference type="EMBL" id="CM016762">
    <property type="protein sequence ID" value="TMS34951.1"/>
    <property type="molecule type" value="Genomic_DNA"/>
</dbReference>
<evidence type="ECO:0000256" key="1">
    <source>
        <dbReference type="ARBA" id="ARBA00004642"/>
    </source>
</evidence>
<dbReference type="InterPro" id="IPR012677">
    <property type="entry name" value="Nucleotide-bd_a/b_plait_sf"/>
</dbReference>
<dbReference type="GO" id="GO:0000381">
    <property type="term" value="P:regulation of alternative mRNA splicing, via spliceosome"/>
    <property type="evidence" value="ECO:0007669"/>
    <property type="project" value="TreeGrafter"/>
</dbReference>
<evidence type="ECO:0000313" key="8">
    <source>
        <dbReference type="Proteomes" id="UP000298663"/>
    </source>
</evidence>
<organism evidence="7 8">
    <name type="scientific">Steinernema carpocapsae</name>
    <name type="common">Entomopathogenic nematode</name>
    <dbReference type="NCBI Taxonomy" id="34508"/>
    <lineage>
        <taxon>Eukaryota</taxon>
        <taxon>Metazoa</taxon>
        <taxon>Ecdysozoa</taxon>
        <taxon>Nematoda</taxon>
        <taxon>Chromadorea</taxon>
        <taxon>Rhabditida</taxon>
        <taxon>Tylenchina</taxon>
        <taxon>Panagrolaimomorpha</taxon>
        <taxon>Strongyloidoidea</taxon>
        <taxon>Steinernematidae</taxon>
        <taxon>Steinernema</taxon>
    </lineage>
</organism>
<dbReference type="SUPFAM" id="SSF54928">
    <property type="entry name" value="RNA-binding domain, RBD"/>
    <property type="match status" value="1"/>
</dbReference>
<evidence type="ECO:0000256" key="4">
    <source>
        <dbReference type="PROSITE-ProRule" id="PRU00176"/>
    </source>
</evidence>
<dbReference type="InterPro" id="IPR000504">
    <property type="entry name" value="RRM_dom"/>
</dbReference>
<evidence type="ECO:0000259" key="6">
    <source>
        <dbReference type="PROSITE" id="PS50102"/>
    </source>
</evidence>
<dbReference type="PROSITE" id="PS50102">
    <property type="entry name" value="RRM"/>
    <property type="match status" value="1"/>
</dbReference>
<evidence type="ECO:0000256" key="3">
    <source>
        <dbReference type="ARBA" id="ARBA00023242"/>
    </source>
</evidence>
<evidence type="ECO:0000256" key="5">
    <source>
        <dbReference type="SAM" id="MobiDB-lite"/>
    </source>
</evidence>
<feature type="region of interest" description="Disordered" evidence="5">
    <location>
        <begin position="161"/>
        <end position="191"/>
    </location>
</feature>
<gene>
    <name evidence="7" type="ORF">L596_002444</name>
</gene>
<protein>
    <recommendedName>
        <fullName evidence="6">RRM domain-containing protein</fullName>
    </recommendedName>
</protein>
<feature type="domain" description="RRM" evidence="6">
    <location>
        <begin position="19"/>
        <end position="90"/>
    </location>
</feature>
<evidence type="ECO:0000256" key="2">
    <source>
        <dbReference type="ARBA" id="ARBA00022884"/>
    </source>
</evidence>
<name>A0A4U8UPS1_STECR</name>
<dbReference type="InterPro" id="IPR052285">
    <property type="entry name" value="NEXT_complex_subunit"/>
</dbReference>
<dbReference type="Proteomes" id="UP000298663">
    <property type="component" value="Chromosome X"/>
</dbReference>
<comment type="subcellular location">
    <subcellularLocation>
        <location evidence="1">Nucleus</location>
        <location evidence="1">Nucleoplasm</location>
    </subcellularLocation>
</comment>
<keyword evidence="3" id="KW-0539">Nucleus</keyword>
<dbReference type="STRING" id="34508.A0A4U8UPS1"/>
<proteinExistence type="predicted"/>
<dbReference type="SMART" id="SM00360">
    <property type="entry name" value="RRM"/>
    <property type="match status" value="1"/>
</dbReference>
<dbReference type="Pfam" id="PF00076">
    <property type="entry name" value="RRM_1"/>
    <property type="match status" value="1"/>
</dbReference>
<sequence length="204" mass="23823">MTAMNFYDAEDLYRMDLENTVYISKLSSKCTEAILEELCVQMGPVMHVELNERGYAFVEFADDKSALFACKMLDGIKLYGRAVTVHPKKDSRNVKLYADYLEAKILRRNTEVLSRSRSSDDYHHLVDPNFGQRGFGDFRNEYHQVTRPENHINGYGISQQNREDHRQHQNGHVPSQNDFRRTNSWAGYQQNDGNCRYGGQTWRR</sequence>
<dbReference type="EMBL" id="AZBU02000001">
    <property type="protein sequence ID" value="TMS34951.1"/>
    <property type="molecule type" value="Genomic_DNA"/>
</dbReference>
<accession>A0A4U8UPS1</accession>
<feature type="compositionally biased region" description="Polar residues" evidence="5">
    <location>
        <begin position="170"/>
        <end position="191"/>
    </location>
</feature>
<dbReference type="GO" id="GO:0005654">
    <property type="term" value="C:nucleoplasm"/>
    <property type="evidence" value="ECO:0007669"/>
    <property type="project" value="UniProtKB-SubCell"/>
</dbReference>
<reference evidence="7 8" key="1">
    <citation type="journal article" date="2015" name="Genome Biol.">
        <title>Comparative genomics of Steinernema reveals deeply conserved gene regulatory networks.</title>
        <authorList>
            <person name="Dillman A.R."/>
            <person name="Macchietto M."/>
            <person name="Porter C.F."/>
            <person name="Rogers A."/>
            <person name="Williams B."/>
            <person name="Antoshechkin I."/>
            <person name="Lee M.M."/>
            <person name="Goodwin Z."/>
            <person name="Lu X."/>
            <person name="Lewis E.E."/>
            <person name="Goodrich-Blair H."/>
            <person name="Stock S.P."/>
            <person name="Adams B.J."/>
            <person name="Sternberg P.W."/>
            <person name="Mortazavi A."/>
        </authorList>
    </citation>
    <scope>NUCLEOTIDE SEQUENCE [LARGE SCALE GENOMIC DNA]</scope>
    <source>
        <strain evidence="7 8">ALL</strain>
    </source>
</reference>
<keyword evidence="2 4" id="KW-0694">RNA-binding</keyword>
<dbReference type="OrthoDB" id="407442at2759"/>
<dbReference type="Gene3D" id="3.30.70.330">
    <property type="match status" value="1"/>
</dbReference>